<keyword evidence="9" id="KW-0456">Lyase</keyword>
<dbReference type="STRING" id="1071381.G8BYH1"/>
<name>G8BYH1_TETPH</name>
<dbReference type="KEGG" id="tpf:TPHA_0J00910"/>
<keyword evidence="7" id="KW-0329">Glyoxylate bypass</keyword>
<comment type="similarity">
    <text evidence="3">Belongs to the isocitrate lyase/PEP mutase superfamily. Isocitrate lyase family.</text>
</comment>
<comment type="catalytic activity">
    <reaction evidence="10">
        <text>D-threo-isocitrate = glyoxylate + succinate</text>
        <dbReference type="Rhea" id="RHEA:13245"/>
        <dbReference type="ChEBI" id="CHEBI:15562"/>
        <dbReference type="ChEBI" id="CHEBI:30031"/>
        <dbReference type="ChEBI" id="CHEBI:36655"/>
        <dbReference type="EC" id="4.1.3.1"/>
    </reaction>
</comment>
<protein>
    <recommendedName>
        <fullName evidence="6">Isocitrate lyase</fullName>
        <ecNumber evidence="5">4.1.3.1</ecNumber>
        <ecNumber evidence="4">4.1.3.30</ecNumber>
    </recommendedName>
    <alternativeName>
        <fullName evidence="11">Methylisocitrate lyase</fullName>
    </alternativeName>
    <alternativeName>
        <fullName evidence="12">Threo-D(S)-isocitrate glyoxylate-lyase</fullName>
    </alternativeName>
</protein>
<feature type="transmembrane region" description="Helical" evidence="17">
    <location>
        <begin position="590"/>
        <end position="611"/>
    </location>
</feature>
<dbReference type="GO" id="GO:0006097">
    <property type="term" value="P:glyoxylate cycle"/>
    <property type="evidence" value="ECO:0007669"/>
    <property type="project" value="UniProtKB-KW"/>
</dbReference>
<dbReference type="InterPro" id="IPR006254">
    <property type="entry name" value="Isocitrate_lyase"/>
</dbReference>
<evidence type="ECO:0000256" key="16">
    <source>
        <dbReference type="PIRSR" id="PIRSR001362-3"/>
    </source>
</evidence>
<evidence type="ECO:0000256" key="9">
    <source>
        <dbReference type="ARBA" id="ARBA00023239"/>
    </source>
</evidence>
<evidence type="ECO:0000256" key="17">
    <source>
        <dbReference type="SAM" id="Phobius"/>
    </source>
</evidence>
<gene>
    <name evidence="18" type="primary">TPHA0J00910</name>
    <name evidence="18" type="ordered locus">TPHA_0J00910</name>
</gene>
<evidence type="ECO:0000256" key="15">
    <source>
        <dbReference type="PIRSR" id="PIRSR001362-2"/>
    </source>
</evidence>
<comment type="catalytic activity">
    <reaction evidence="1">
        <text>(2S,3R)-3-hydroxybutane-1,2,3-tricarboxylate = pyruvate + succinate</text>
        <dbReference type="Rhea" id="RHEA:16809"/>
        <dbReference type="ChEBI" id="CHEBI:15361"/>
        <dbReference type="ChEBI" id="CHEBI:30031"/>
        <dbReference type="ChEBI" id="CHEBI:57429"/>
        <dbReference type="EC" id="4.1.3.30"/>
    </reaction>
</comment>
<comment type="cofactor">
    <cofactor evidence="16">
        <name>Mg(2+)</name>
        <dbReference type="ChEBI" id="CHEBI:18420"/>
    </cofactor>
    <text evidence="16">Can also use Mn(2+) ion.</text>
</comment>
<dbReference type="GO" id="GO:0046872">
    <property type="term" value="F:metal ion binding"/>
    <property type="evidence" value="ECO:0007669"/>
    <property type="project" value="UniProtKB-KW"/>
</dbReference>
<evidence type="ECO:0000256" key="4">
    <source>
        <dbReference type="ARBA" id="ARBA00012260"/>
    </source>
</evidence>
<evidence type="ECO:0000256" key="5">
    <source>
        <dbReference type="ARBA" id="ARBA00012909"/>
    </source>
</evidence>
<dbReference type="GeneID" id="11533101"/>
<evidence type="ECO:0000256" key="3">
    <source>
        <dbReference type="ARBA" id="ARBA00005704"/>
    </source>
</evidence>
<dbReference type="PANTHER" id="PTHR21631:SF3">
    <property type="entry name" value="BIFUNCTIONAL GLYOXYLATE CYCLE PROTEIN"/>
    <property type="match status" value="1"/>
</dbReference>
<dbReference type="EC" id="4.1.3.1" evidence="5"/>
<evidence type="ECO:0000313" key="18">
    <source>
        <dbReference type="EMBL" id="CCE64913.1"/>
    </source>
</evidence>
<dbReference type="Pfam" id="PF00463">
    <property type="entry name" value="ICL"/>
    <property type="match status" value="1"/>
</dbReference>
<dbReference type="SUPFAM" id="SSF51621">
    <property type="entry name" value="Phosphoenolpyruvate/pyruvate domain"/>
    <property type="match status" value="1"/>
</dbReference>
<evidence type="ECO:0000256" key="6">
    <source>
        <dbReference type="ARBA" id="ARBA00017446"/>
    </source>
</evidence>
<keyword evidence="17" id="KW-0812">Transmembrane</keyword>
<dbReference type="HOGENOM" id="CLU_019214_2_2_1"/>
<comment type="function">
    <text evidence="13">Catalyzes the formation of succinate and glyoxylate from isocitrate, a key step of the glyoxylate cycle, which operates as an anaplerotic route for replenishing the tricarboxylic acid cycle. Required for growth on ethanol or acetate, but dispensable when fermentable carbon sources are available. Also acts on 2-methylisocitrate.</text>
</comment>
<dbReference type="Proteomes" id="UP000005666">
    <property type="component" value="Chromosome 10"/>
</dbReference>
<feature type="binding site" evidence="15">
    <location>
        <position position="482"/>
    </location>
    <ligand>
        <name>substrate</name>
    </ligand>
</feature>
<feature type="binding site" evidence="16">
    <location>
        <position position="186"/>
    </location>
    <ligand>
        <name>Mg(2+)</name>
        <dbReference type="ChEBI" id="CHEBI:18420"/>
    </ligand>
</feature>
<dbReference type="eggNOG" id="KOG1260">
    <property type="taxonomic scope" value="Eukaryota"/>
</dbReference>
<dbReference type="InterPro" id="IPR015813">
    <property type="entry name" value="Pyrv/PenolPyrv_kinase-like_dom"/>
</dbReference>
<dbReference type="GO" id="GO:0005737">
    <property type="term" value="C:cytoplasm"/>
    <property type="evidence" value="ECO:0007669"/>
    <property type="project" value="EnsemblFungi"/>
</dbReference>
<evidence type="ECO:0000256" key="10">
    <source>
        <dbReference type="ARBA" id="ARBA00023531"/>
    </source>
</evidence>
<sequence>MPVSQETLIAQSTSRLSEFDQIQSQLAKEVKDIEKWWSSDRWNNVKRIYTAIDIAKRRGSFPKTNYQSSIMSKKLFGILKNHHKNGTVSKTFGALDPVQISQMSKYLDTIYVSGWQCSSTASTSNEPGPDLADYPMDTVPNKVEHLFKAQLFHDRKQFEARANAQSEKELEEMGQPIDYLTPIVADADAGHGGLTAVFKLTKMFIERGAAGIHIEDQTSTNKKCGHMAGRCVIPVQEHISRLTTIRMCSDIMNSDLVLVARTDSEAATLITSTIDKRDHYFVVGATNPEVDEQSYVDYMDEAISSGNYSNEELAQVEKKWIEKADLKLFHEAFADEVNRNDTISNKSELIEKFNSEIGPLTGHSNKAAKQLAKQLLGYDIYFNWDIPRVREGLYRYRGGTQCAVMRARAFAPYADLVWMESNYPDYQQAVEFSEGVRAEFPDQMMAYNLSPSFNWQKAMSTDEQETFIDRLGKQGYCWQFITLAGLHTSALTTFEFTKAFHETGMKAYANAVQQREMDLGVDVLKHQKWSGAEYIDGLLKLAQGGITATASMGKGVTEEQFKKDLEIYNLSAMLMYIIFYTLYQSSIMFLNNFCFISLFFILKLINCFYLFY</sequence>
<dbReference type="InterPro" id="IPR040442">
    <property type="entry name" value="Pyrv_kinase-like_dom_sf"/>
</dbReference>
<feature type="binding site" evidence="15">
    <location>
        <begin position="113"/>
        <end position="115"/>
    </location>
    <ligand>
        <name>substrate</name>
    </ligand>
</feature>
<comment type="pathway">
    <text evidence="2">Carbohydrate metabolism; glyoxylate cycle; (S)-malate from isocitrate: step 1/2.</text>
</comment>
<dbReference type="PIRSF" id="PIRSF001362">
    <property type="entry name" value="Isocit_lyase"/>
    <property type="match status" value="1"/>
</dbReference>
<dbReference type="OrthoDB" id="4078635at2759"/>
<keyword evidence="16" id="KW-0479">Metal-binding</keyword>
<dbReference type="RefSeq" id="XP_003687347.1">
    <property type="nucleotide sequence ID" value="XM_003687299.1"/>
</dbReference>
<dbReference type="AlphaFoldDB" id="G8BYH1"/>
<feature type="binding site" evidence="15">
    <location>
        <begin position="225"/>
        <end position="226"/>
    </location>
    <ligand>
        <name>substrate</name>
    </ligand>
</feature>
<dbReference type="Gene3D" id="1.10.10.850">
    <property type="match status" value="1"/>
</dbReference>
<feature type="binding site" evidence="15">
    <location>
        <position position="261"/>
    </location>
    <ligand>
        <name>substrate</name>
    </ligand>
</feature>
<dbReference type="PROSITE" id="PS00161">
    <property type="entry name" value="ISOCITRATE_LYASE"/>
    <property type="match status" value="1"/>
</dbReference>
<evidence type="ECO:0000256" key="8">
    <source>
        <dbReference type="ARBA" id="ARBA00022532"/>
    </source>
</evidence>
<keyword evidence="16" id="KW-0460">Magnesium</keyword>
<keyword evidence="17" id="KW-1133">Transmembrane helix</keyword>
<evidence type="ECO:0000256" key="13">
    <source>
        <dbReference type="ARBA" id="ARBA00057462"/>
    </source>
</evidence>
<accession>G8BYH1</accession>
<reference evidence="18 19" key="1">
    <citation type="journal article" date="2011" name="Proc. Natl. Acad. Sci. U.S.A.">
        <title>Evolutionary erosion of yeast sex chromosomes by mating-type switching accidents.</title>
        <authorList>
            <person name="Gordon J.L."/>
            <person name="Armisen D."/>
            <person name="Proux-Wera E."/>
            <person name="Oheigeartaigh S.S."/>
            <person name="Byrne K.P."/>
            <person name="Wolfe K.H."/>
        </authorList>
    </citation>
    <scope>NUCLEOTIDE SEQUENCE [LARGE SCALE GENOMIC DNA]</scope>
    <source>
        <strain evidence="19">ATCC 24235 / CBS 4417 / NBRC 1672 / NRRL Y-8282 / UCD 70-5</strain>
    </source>
</reference>
<evidence type="ECO:0000313" key="19">
    <source>
        <dbReference type="Proteomes" id="UP000005666"/>
    </source>
</evidence>
<dbReference type="OMA" id="YVSGWQV"/>
<dbReference type="GO" id="GO:0046421">
    <property type="term" value="F:methylisocitrate lyase activity"/>
    <property type="evidence" value="ECO:0007669"/>
    <property type="project" value="UniProtKB-EC"/>
</dbReference>
<evidence type="ECO:0000256" key="11">
    <source>
        <dbReference type="ARBA" id="ARBA00042127"/>
    </source>
</evidence>
<feature type="binding site" evidence="15">
    <location>
        <begin position="448"/>
        <end position="452"/>
    </location>
    <ligand>
        <name>substrate</name>
    </ligand>
</feature>
<dbReference type="GO" id="GO:0006099">
    <property type="term" value="P:tricarboxylic acid cycle"/>
    <property type="evidence" value="ECO:0007669"/>
    <property type="project" value="UniProtKB-KW"/>
</dbReference>
<dbReference type="Gene3D" id="3.20.20.60">
    <property type="entry name" value="Phosphoenolpyruvate-binding domains"/>
    <property type="match status" value="1"/>
</dbReference>
<keyword evidence="19" id="KW-1185">Reference proteome</keyword>
<dbReference type="InterPro" id="IPR018523">
    <property type="entry name" value="Isocitrate_lyase_ph_CS"/>
</dbReference>
<organism evidence="18 19">
    <name type="scientific">Tetrapisispora phaffii (strain ATCC 24235 / CBS 4417 / NBRC 1672 / NRRL Y-8282 / UCD 70-5)</name>
    <name type="common">Yeast</name>
    <name type="synonym">Fabospora phaffii</name>
    <dbReference type="NCBI Taxonomy" id="1071381"/>
    <lineage>
        <taxon>Eukaryota</taxon>
        <taxon>Fungi</taxon>
        <taxon>Dikarya</taxon>
        <taxon>Ascomycota</taxon>
        <taxon>Saccharomycotina</taxon>
        <taxon>Saccharomycetes</taxon>
        <taxon>Saccharomycetales</taxon>
        <taxon>Saccharomycetaceae</taxon>
        <taxon>Tetrapisispora</taxon>
    </lineage>
</organism>
<feature type="active site" description="Proton acceptor" evidence="14">
    <location>
        <position position="224"/>
    </location>
</feature>
<dbReference type="FunFam" id="1.10.10.850:FF:000001">
    <property type="entry name" value="Isocitrate lyase"/>
    <property type="match status" value="1"/>
</dbReference>
<proteinExistence type="inferred from homology"/>
<dbReference type="GO" id="GO:0004451">
    <property type="term" value="F:isocitrate lyase activity"/>
    <property type="evidence" value="ECO:0007669"/>
    <property type="project" value="UniProtKB-EC"/>
</dbReference>
<dbReference type="EMBL" id="HE612865">
    <property type="protein sequence ID" value="CCE64913.1"/>
    <property type="molecule type" value="Genomic_DNA"/>
</dbReference>
<evidence type="ECO:0000256" key="14">
    <source>
        <dbReference type="PIRSR" id="PIRSR001362-1"/>
    </source>
</evidence>
<keyword evidence="8" id="KW-0816">Tricarboxylic acid cycle</keyword>
<evidence type="ECO:0000256" key="12">
    <source>
        <dbReference type="ARBA" id="ARBA00042323"/>
    </source>
</evidence>
<dbReference type="NCBIfam" id="TIGR01346">
    <property type="entry name" value="isocit_lyase"/>
    <property type="match status" value="1"/>
</dbReference>
<evidence type="ECO:0000256" key="7">
    <source>
        <dbReference type="ARBA" id="ARBA00022435"/>
    </source>
</evidence>
<dbReference type="EC" id="4.1.3.30" evidence="4"/>
<evidence type="ECO:0000256" key="2">
    <source>
        <dbReference type="ARBA" id="ARBA00004793"/>
    </source>
</evidence>
<evidence type="ECO:0000256" key="1">
    <source>
        <dbReference type="ARBA" id="ARBA00001050"/>
    </source>
</evidence>
<dbReference type="PANTHER" id="PTHR21631">
    <property type="entry name" value="ISOCITRATE LYASE/MALATE SYNTHASE"/>
    <property type="match status" value="1"/>
</dbReference>
<keyword evidence="17" id="KW-0472">Membrane</keyword>